<protein>
    <submittedName>
        <fullName evidence="1">Uncharacterized protein</fullName>
    </submittedName>
</protein>
<evidence type="ECO:0000313" key="2">
    <source>
        <dbReference type="Proteomes" id="UP000558284"/>
    </source>
</evidence>
<reference evidence="1 2" key="1">
    <citation type="submission" date="2020-07" db="EMBL/GenBank/DDBJ databases">
        <title>Definition of the novel symbiovar canariense within Mesorhizobium novociceri, a new species of genus Mesorhizobium nodulating Cicer canariense in the Caldera de Taburiente National Park (La Palma, Canary Islands).</title>
        <authorList>
            <person name="Leon-Barrios M."/>
            <person name="Perez-Yepez J."/>
            <person name="Flores-Felix J.D."/>
            <person name="Ramirez-Baena M.H."/>
            <person name="Pulido-Suarez L."/>
            <person name="Igual J.M."/>
            <person name="Velazquez E."/>
            <person name="Peix A."/>
        </authorList>
    </citation>
    <scope>NUCLEOTIDE SEQUENCE [LARGE SCALE GENOMIC DNA]</scope>
    <source>
        <strain evidence="1 2">CCANP35</strain>
    </source>
</reference>
<accession>A0A838BI42</accession>
<dbReference type="RefSeq" id="WP_181062047.1">
    <property type="nucleotide sequence ID" value="NZ_JACDTY010000035.1"/>
</dbReference>
<comment type="caution">
    <text evidence="1">The sequence shown here is derived from an EMBL/GenBank/DDBJ whole genome shotgun (WGS) entry which is preliminary data.</text>
</comment>
<proteinExistence type="predicted"/>
<organism evidence="1 2">
    <name type="scientific">Mesorhizobium neociceri</name>
    <dbReference type="NCBI Taxonomy" id="1307853"/>
    <lineage>
        <taxon>Bacteria</taxon>
        <taxon>Pseudomonadati</taxon>
        <taxon>Pseudomonadota</taxon>
        <taxon>Alphaproteobacteria</taxon>
        <taxon>Hyphomicrobiales</taxon>
        <taxon>Phyllobacteriaceae</taxon>
        <taxon>Mesorhizobium</taxon>
    </lineage>
</organism>
<dbReference type="Proteomes" id="UP000558284">
    <property type="component" value="Unassembled WGS sequence"/>
</dbReference>
<dbReference type="AlphaFoldDB" id="A0A838BI42"/>
<gene>
    <name evidence="1" type="ORF">H0241_33775</name>
</gene>
<name>A0A838BI42_9HYPH</name>
<keyword evidence="2" id="KW-1185">Reference proteome</keyword>
<dbReference type="EMBL" id="JACDTY010000035">
    <property type="protein sequence ID" value="MBA1145144.1"/>
    <property type="molecule type" value="Genomic_DNA"/>
</dbReference>
<sequence>MKQVSNRPEDRTSEAFTRLTNGFSKKVEAHANAVTLHFMHYFARIHATLRMTPAMGAGVTGKLWEIGDIVALIEAKEAERPMTRGDCWLTSAIPPEMRVRLSRRDFS</sequence>
<evidence type="ECO:0000313" key="1">
    <source>
        <dbReference type="EMBL" id="MBA1145144.1"/>
    </source>
</evidence>